<dbReference type="PATRIC" id="fig|1001994.6.peg.1689"/>
<dbReference type="EMBL" id="AFPU01000001">
    <property type="protein sequence ID" value="EGP94462.1"/>
    <property type="molecule type" value="Genomic_DNA"/>
</dbReference>
<keyword evidence="2" id="KW-1185">Reference proteome</keyword>
<dbReference type="OrthoDB" id="4979at2157"/>
<gene>
    <name evidence="1" type="ORF">MY1_1715</name>
</gene>
<evidence type="ECO:0000313" key="1">
    <source>
        <dbReference type="EMBL" id="EGP94462.1"/>
    </source>
</evidence>
<accession>F9CYR8</accession>
<proteinExistence type="predicted"/>
<dbReference type="Proteomes" id="UP000004440">
    <property type="component" value="Unassembled WGS sequence"/>
</dbReference>
<evidence type="ECO:0000313" key="2">
    <source>
        <dbReference type="Proteomes" id="UP000004440"/>
    </source>
</evidence>
<name>F9CYR8_9ARCH</name>
<dbReference type="RefSeq" id="WP_007551455.1">
    <property type="nucleotide sequence ID" value="NZ_AFPU01000001.1"/>
</dbReference>
<protein>
    <submittedName>
        <fullName evidence="1">Uncharacterized protein</fullName>
    </submittedName>
</protein>
<sequence length="226" mass="27057">MNIEKEIEELESILKKIKQFEPDPYYVNYYFNSYLFSVNNAYHGIFEEANRDFGLFIREYTKDVFLEKATEKNDQKAFSFGIWFEKKYDEYHQSDYPNFIKKCCKFQNDGKRLPKVKIMISAKKRYVNDPNQEIICNMKDGKIGSKEEIQIEIRKQLPIFLEIINYKRNNFNEPIINKNQVSVSTFLDIDGNENVDILEASKNYLSVLKKIVFEVREKIKELTRWS</sequence>
<comment type="caution">
    <text evidence="1">The sequence shown here is derived from an EMBL/GenBank/DDBJ whole genome shotgun (WGS) entry which is preliminary data.</text>
</comment>
<reference evidence="1 2" key="1">
    <citation type="journal article" date="2011" name="J. Bacteriol.">
        <title>Genome Sequence of an Ammonia-Oxidizing Soil Archaeon, "Candidatus Nitrosoarchaeum koreensis" MY1.</title>
        <authorList>
            <person name="Kim B.K."/>
            <person name="Jung M.Y."/>
            <person name="Yu D.S."/>
            <person name="Park S.J."/>
            <person name="Oh T.K."/>
            <person name="Rhee S.K."/>
            <person name="Kim J.F."/>
        </authorList>
    </citation>
    <scope>NUCLEOTIDE SEQUENCE [LARGE SCALE GENOMIC DNA]</scope>
    <source>
        <strain evidence="1 2">MY1</strain>
    </source>
</reference>
<organism evidence="1 2">
    <name type="scientific">Nitrosarchaeum koreense MY1</name>
    <dbReference type="NCBI Taxonomy" id="1001994"/>
    <lineage>
        <taxon>Archaea</taxon>
        <taxon>Nitrososphaerota</taxon>
        <taxon>Nitrososphaeria</taxon>
        <taxon>Nitrosopumilales</taxon>
        <taxon>Nitrosopumilaceae</taxon>
        <taxon>Nitrosarchaeum</taxon>
    </lineage>
</organism>
<dbReference type="AlphaFoldDB" id="F9CYR8"/>
<dbReference type="STRING" id="1001994.MY1_1715"/>